<gene>
    <name evidence="1" type="ORF">TNCT_31401</name>
</gene>
<dbReference type="EMBL" id="BMAO01029962">
    <property type="protein sequence ID" value="GFQ64755.1"/>
    <property type="molecule type" value="Genomic_DNA"/>
</dbReference>
<comment type="caution">
    <text evidence="1">The sequence shown here is derived from an EMBL/GenBank/DDBJ whole genome shotgun (WGS) entry which is preliminary data.</text>
</comment>
<organism evidence="1 2">
    <name type="scientific">Trichonephila clavata</name>
    <name type="common">Joro spider</name>
    <name type="synonym">Nephila clavata</name>
    <dbReference type="NCBI Taxonomy" id="2740835"/>
    <lineage>
        <taxon>Eukaryota</taxon>
        <taxon>Metazoa</taxon>
        <taxon>Ecdysozoa</taxon>
        <taxon>Arthropoda</taxon>
        <taxon>Chelicerata</taxon>
        <taxon>Arachnida</taxon>
        <taxon>Araneae</taxon>
        <taxon>Araneomorphae</taxon>
        <taxon>Entelegynae</taxon>
        <taxon>Araneoidea</taxon>
        <taxon>Nephilidae</taxon>
        <taxon>Trichonephila</taxon>
    </lineage>
</organism>
<dbReference type="Proteomes" id="UP000887116">
    <property type="component" value="Unassembled WGS sequence"/>
</dbReference>
<evidence type="ECO:0000313" key="1">
    <source>
        <dbReference type="EMBL" id="GFQ64755.1"/>
    </source>
</evidence>
<accession>A0A8X6HT72</accession>
<reference evidence="1" key="1">
    <citation type="submission" date="2020-07" db="EMBL/GenBank/DDBJ databases">
        <title>Multicomponent nature underlies the extraordinary mechanical properties of spider dragline silk.</title>
        <authorList>
            <person name="Kono N."/>
            <person name="Nakamura H."/>
            <person name="Mori M."/>
            <person name="Yoshida Y."/>
            <person name="Ohtoshi R."/>
            <person name="Malay A.D."/>
            <person name="Moran D.A.P."/>
            <person name="Tomita M."/>
            <person name="Numata K."/>
            <person name="Arakawa K."/>
        </authorList>
    </citation>
    <scope>NUCLEOTIDE SEQUENCE</scope>
</reference>
<evidence type="ECO:0000313" key="2">
    <source>
        <dbReference type="Proteomes" id="UP000887116"/>
    </source>
</evidence>
<dbReference type="AlphaFoldDB" id="A0A8X6HT72"/>
<keyword evidence="2" id="KW-1185">Reference proteome</keyword>
<name>A0A8X6HT72_TRICU</name>
<proteinExistence type="predicted"/>
<protein>
    <submittedName>
        <fullName evidence="1">Uncharacterized protein</fullName>
    </submittedName>
</protein>
<sequence length="109" mass="12239">MQFHEPYPASKHQVLCSPYSCPEDSAMAVIPEDSLFESFSLQHKTTNMVQTTCIADQISEEHHAFAGESKFKYFFFGVLVSGLVKISPFSRSENKIIIMVMVTISCTLP</sequence>